<dbReference type="RefSeq" id="WP_033902498.1">
    <property type="nucleotide sequence ID" value="NZ_CP014546.1"/>
</dbReference>
<organism evidence="5 6">
    <name type="scientific">Pseudomonas azotoformans</name>
    <dbReference type="NCBI Taxonomy" id="47878"/>
    <lineage>
        <taxon>Bacteria</taxon>
        <taxon>Pseudomonadati</taxon>
        <taxon>Pseudomonadota</taxon>
        <taxon>Gammaproteobacteria</taxon>
        <taxon>Pseudomonadales</taxon>
        <taxon>Pseudomonadaceae</taxon>
        <taxon>Pseudomonas</taxon>
    </lineage>
</organism>
<dbReference type="PANTHER" id="PTHR23523">
    <property type="match status" value="1"/>
</dbReference>
<feature type="transmembrane region" description="Helical" evidence="4">
    <location>
        <begin position="295"/>
        <end position="316"/>
    </location>
</feature>
<gene>
    <name evidence="5" type="ORF">AYR47_12310</name>
</gene>
<dbReference type="InterPro" id="IPR036259">
    <property type="entry name" value="MFS_trans_sf"/>
</dbReference>
<feature type="transmembrane region" description="Helical" evidence="4">
    <location>
        <begin position="350"/>
        <end position="376"/>
    </location>
</feature>
<dbReference type="NCBIfam" id="TIGR00896">
    <property type="entry name" value="CynX"/>
    <property type="match status" value="1"/>
</dbReference>
<sequence length="417" mass="43238">MTSETKLEELLIDAEADDEVIQHTPPVVSRPWLLIMGLVLVAMNLRPALSSLSPLLNEVSASLGLSAAKAGLLTTLPVLCLGLFAPLAPILARRFGAERVVLGILLTLAAGIILRSSFGEVGLFVGSLIAGASIGIIGVLLPGIVKRDFAKQAGTMTGVYTMALCLGAALAAGATVPLSHYFGGSWNLGLGFWIVPALVAAVFWLPQVGQKHGAHQVAYRVKGLLRDPLAWQVTLYMGLQSSLAYIVFGWVPSILISRGLSATEAGLLLSGSIIVQLLSALTAPWLATRGKDQRLAIVVVMLLTLGGLFGCLFAPLEGLWGWAILLGLGQGGTFSLALTLIVLRSRDAHVAANLSGMAQGIGYTLASMGPLAVGVLHDWTGGWGATGWVFGVIGLGAIIAGLGAGRALYVGVTSEKV</sequence>
<evidence type="ECO:0000313" key="6">
    <source>
        <dbReference type="Proteomes" id="UP000070516"/>
    </source>
</evidence>
<feature type="transmembrane region" description="Helical" evidence="4">
    <location>
        <begin position="100"/>
        <end position="118"/>
    </location>
</feature>
<keyword evidence="2 4" id="KW-1133">Transmembrane helix</keyword>
<feature type="transmembrane region" description="Helical" evidence="4">
    <location>
        <begin position="124"/>
        <end position="145"/>
    </location>
</feature>
<feature type="transmembrane region" description="Helical" evidence="4">
    <location>
        <begin position="229"/>
        <end position="248"/>
    </location>
</feature>
<evidence type="ECO:0000256" key="4">
    <source>
        <dbReference type="SAM" id="Phobius"/>
    </source>
</evidence>
<feature type="transmembrane region" description="Helical" evidence="4">
    <location>
        <begin position="70"/>
        <end position="88"/>
    </location>
</feature>
<dbReference type="GO" id="GO:0016020">
    <property type="term" value="C:membrane"/>
    <property type="evidence" value="ECO:0007669"/>
    <property type="project" value="InterPro"/>
</dbReference>
<protein>
    <submittedName>
        <fullName evidence="5">MFS transporter</fullName>
    </submittedName>
</protein>
<dbReference type="AlphaFoldDB" id="A0A127HWY3"/>
<feature type="transmembrane region" description="Helical" evidence="4">
    <location>
        <begin position="388"/>
        <end position="409"/>
    </location>
</feature>
<evidence type="ECO:0000313" key="5">
    <source>
        <dbReference type="EMBL" id="AMN79053.1"/>
    </source>
</evidence>
<dbReference type="Gene3D" id="1.20.1250.20">
    <property type="entry name" value="MFS general substrate transporter like domains"/>
    <property type="match status" value="1"/>
</dbReference>
<dbReference type="Proteomes" id="UP000070516">
    <property type="component" value="Chromosome"/>
</dbReference>
<name>A0A127HWY3_PSEAZ</name>
<dbReference type="InterPro" id="IPR011701">
    <property type="entry name" value="MFS"/>
</dbReference>
<dbReference type="GO" id="GO:0022857">
    <property type="term" value="F:transmembrane transporter activity"/>
    <property type="evidence" value="ECO:0007669"/>
    <property type="project" value="InterPro"/>
</dbReference>
<dbReference type="SUPFAM" id="SSF103473">
    <property type="entry name" value="MFS general substrate transporter"/>
    <property type="match status" value="1"/>
</dbReference>
<evidence type="ECO:0000256" key="1">
    <source>
        <dbReference type="ARBA" id="ARBA00022692"/>
    </source>
</evidence>
<keyword evidence="1 4" id="KW-0812">Transmembrane</keyword>
<reference evidence="5 6" key="1">
    <citation type="submission" date="2016-02" db="EMBL/GenBank/DDBJ databases">
        <title>Complete genome sequence of Pseudomonas azotoformans S4.</title>
        <authorList>
            <person name="Fang Y."/>
            <person name="Wu L."/>
            <person name="Feng G."/>
        </authorList>
    </citation>
    <scope>NUCLEOTIDE SEQUENCE [LARGE SCALE GENOMIC DNA]</scope>
    <source>
        <strain evidence="5 6">S4</strain>
    </source>
</reference>
<dbReference type="InterPro" id="IPR052524">
    <property type="entry name" value="MFS_Cyanate_Porter"/>
</dbReference>
<evidence type="ECO:0000256" key="3">
    <source>
        <dbReference type="ARBA" id="ARBA00023136"/>
    </source>
</evidence>
<dbReference type="CDD" id="cd17339">
    <property type="entry name" value="MFS_NIMT_CynX_like"/>
    <property type="match status" value="1"/>
</dbReference>
<keyword evidence="3 4" id="KW-0472">Membrane</keyword>
<dbReference type="InterPro" id="IPR004747">
    <property type="entry name" value="CynX-like"/>
</dbReference>
<feature type="transmembrane region" description="Helical" evidence="4">
    <location>
        <begin position="32"/>
        <end position="50"/>
    </location>
</feature>
<dbReference type="Pfam" id="PF07690">
    <property type="entry name" value="MFS_1"/>
    <property type="match status" value="1"/>
</dbReference>
<evidence type="ECO:0000256" key="2">
    <source>
        <dbReference type="ARBA" id="ARBA00022989"/>
    </source>
</evidence>
<dbReference type="PANTHER" id="PTHR23523:SF2">
    <property type="entry name" value="2-NITROIMIDAZOLE TRANSPORTER"/>
    <property type="match status" value="1"/>
</dbReference>
<accession>A0A127HWY3</accession>
<feature type="transmembrane region" description="Helical" evidence="4">
    <location>
        <begin position="157"/>
        <end position="178"/>
    </location>
</feature>
<dbReference type="KEGG" id="pazo:AYR47_12310"/>
<feature type="transmembrane region" description="Helical" evidence="4">
    <location>
        <begin position="190"/>
        <end position="208"/>
    </location>
</feature>
<proteinExistence type="predicted"/>
<feature type="transmembrane region" description="Helical" evidence="4">
    <location>
        <begin position="268"/>
        <end position="288"/>
    </location>
</feature>
<dbReference type="EMBL" id="CP014546">
    <property type="protein sequence ID" value="AMN79053.1"/>
    <property type="molecule type" value="Genomic_DNA"/>
</dbReference>
<feature type="transmembrane region" description="Helical" evidence="4">
    <location>
        <begin position="322"/>
        <end position="343"/>
    </location>
</feature>